<dbReference type="RefSeq" id="WP_184878042.1">
    <property type="nucleotide sequence ID" value="NZ_BOOV01000009.1"/>
</dbReference>
<evidence type="ECO:0000256" key="1">
    <source>
        <dbReference type="SAM" id="MobiDB-lite"/>
    </source>
</evidence>
<evidence type="ECO:0000313" key="3">
    <source>
        <dbReference type="Proteomes" id="UP000542210"/>
    </source>
</evidence>
<sequence>MMSRTTEPPGVTPAAGGLSPALPRSATVTVARRDGDRVTVSTWDTCVGVAGFVETLLGEPGHRAEVHRG</sequence>
<keyword evidence="3" id="KW-1185">Reference proteome</keyword>
<evidence type="ECO:0000313" key="2">
    <source>
        <dbReference type="EMBL" id="MBB4700117.1"/>
    </source>
</evidence>
<proteinExistence type="predicted"/>
<feature type="region of interest" description="Disordered" evidence="1">
    <location>
        <begin position="1"/>
        <end position="26"/>
    </location>
</feature>
<dbReference type="AlphaFoldDB" id="A0A7W7G8B5"/>
<comment type="caution">
    <text evidence="2">The sequence shown here is derived from an EMBL/GenBank/DDBJ whole genome shotgun (WGS) entry which is preliminary data.</text>
</comment>
<name>A0A7W7G8B5_9ACTN</name>
<gene>
    <name evidence="2" type="ORF">BJ982_001661</name>
</gene>
<organism evidence="2 3">
    <name type="scientific">Sphaerisporangium siamense</name>
    <dbReference type="NCBI Taxonomy" id="795645"/>
    <lineage>
        <taxon>Bacteria</taxon>
        <taxon>Bacillati</taxon>
        <taxon>Actinomycetota</taxon>
        <taxon>Actinomycetes</taxon>
        <taxon>Streptosporangiales</taxon>
        <taxon>Streptosporangiaceae</taxon>
        <taxon>Sphaerisporangium</taxon>
    </lineage>
</organism>
<dbReference type="Proteomes" id="UP000542210">
    <property type="component" value="Unassembled WGS sequence"/>
</dbReference>
<accession>A0A7W7G8B5</accession>
<protein>
    <submittedName>
        <fullName evidence="2">Uncharacterized protein</fullName>
    </submittedName>
</protein>
<reference evidence="2 3" key="1">
    <citation type="submission" date="2020-08" db="EMBL/GenBank/DDBJ databases">
        <title>Sequencing the genomes of 1000 actinobacteria strains.</title>
        <authorList>
            <person name="Klenk H.-P."/>
        </authorList>
    </citation>
    <scope>NUCLEOTIDE SEQUENCE [LARGE SCALE GENOMIC DNA]</scope>
    <source>
        <strain evidence="2 3">DSM 45784</strain>
    </source>
</reference>
<dbReference type="EMBL" id="JACHND010000001">
    <property type="protein sequence ID" value="MBB4700117.1"/>
    <property type="molecule type" value="Genomic_DNA"/>
</dbReference>